<dbReference type="EMBL" id="JARBHB010000006">
    <property type="protein sequence ID" value="KAJ8881497.1"/>
    <property type="molecule type" value="Genomic_DNA"/>
</dbReference>
<sequence>MYEGGEGSNRFSGWQRPRGAHTCRPAGPPSGREAWSTSNTPPSQRSFLKGCWHVLARTFRVCTLDIFKHVALNEGAVVGEWLAYLPPSKENRVQSPAESLPDFREWESYWTIPLVGGFSRRSPVSVSHLHRLLRPHYQRHRPARFPLAETGSDPAGNRTRIALAGGENSNHWATEAPQMVLGVPCSAVAPVQLLISTSARERESVCERERETGSLQSFVSPHVIAITAAVPRLCGDKEKLPQLLVSPTPCRTQHPTPYIDDDFISAASGYLTRWPLRRHRLSFRWCKTPGANDHTRHHPLGTELLSQLDRRAEENGGGAPSALKRRLVRLSWGMGGRRNSVGAEEPSAPCCKHLDLSAGRKNFQPLAVSYWLSMNETI</sequence>
<evidence type="ECO:0000313" key="2">
    <source>
        <dbReference type="EMBL" id="KAJ8881497.1"/>
    </source>
</evidence>
<evidence type="ECO:0000256" key="1">
    <source>
        <dbReference type="SAM" id="MobiDB-lite"/>
    </source>
</evidence>
<reference evidence="2 3" key="1">
    <citation type="submission" date="2023-02" db="EMBL/GenBank/DDBJ databases">
        <title>LHISI_Scaffold_Assembly.</title>
        <authorList>
            <person name="Stuart O.P."/>
            <person name="Cleave R."/>
            <person name="Magrath M.J.L."/>
            <person name="Mikheyev A.S."/>
        </authorList>
    </citation>
    <scope>NUCLEOTIDE SEQUENCE [LARGE SCALE GENOMIC DNA]</scope>
    <source>
        <strain evidence="2">Daus_M_001</strain>
        <tissue evidence="2">Leg muscle</tissue>
    </source>
</reference>
<organism evidence="2 3">
    <name type="scientific">Dryococelus australis</name>
    <dbReference type="NCBI Taxonomy" id="614101"/>
    <lineage>
        <taxon>Eukaryota</taxon>
        <taxon>Metazoa</taxon>
        <taxon>Ecdysozoa</taxon>
        <taxon>Arthropoda</taxon>
        <taxon>Hexapoda</taxon>
        <taxon>Insecta</taxon>
        <taxon>Pterygota</taxon>
        <taxon>Neoptera</taxon>
        <taxon>Polyneoptera</taxon>
        <taxon>Phasmatodea</taxon>
        <taxon>Verophasmatodea</taxon>
        <taxon>Anareolatae</taxon>
        <taxon>Phasmatidae</taxon>
        <taxon>Eurycanthinae</taxon>
        <taxon>Dryococelus</taxon>
    </lineage>
</organism>
<keyword evidence="3" id="KW-1185">Reference proteome</keyword>
<accession>A0ABQ9HB47</accession>
<gene>
    <name evidence="2" type="ORF">PR048_017978</name>
</gene>
<evidence type="ECO:0000313" key="3">
    <source>
        <dbReference type="Proteomes" id="UP001159363"/>
    </source>
</evidence>
<feature type="region of interest" description="Disordered" evidence="1">
    <location>
        <begin position="1"/>
        <end position="44"/>
    </location>
</feature>
<feature type="compositionally biased region" description="Polar residues" evidence="1">
    <location>
        <begin position="35"/>
        <end position="44"/>
    </location>
</feature>
<dbReference type="Proteomes" id="UP001159363">
    <property type="component" value="Chromosome 5"/>
</dbReference>
<proteinExistence type="predicted"/>
<name>A0ABQ9HB47_9NEOP</name>
<protein>
    <submittedName>
        <fullName evidence="2">Uncharacterized protein</fullName>
    </submittedName>
</protein>
<comment type="caution">
    <text evidence="2">The sequence shown here is derived from an EMBL/GenBank/DDBJ whole genome shotgun (WGS) entry which is preliminary data.</text>
</comment>